<comment type="caution">
    <text evidence="1">The sequence shown here is derived from an EMBL/GenBank/DDBJ whole genome shotgun (WGS) entry which is preliminary data.</text>
</comment>
<name>A0ABV3X6N1_9FIRM</name>
<evidence type="ECO:0000313" key="1">
    <source>
        <dbReference type="EMBL" id="MEX5285836.1"/>
    </source>
</evidence>
<reference evidence="1 2" key="1">
    <citation type="submission" date="2023-04" db="EMBL/GenBank/DDBJ databases">
        <title>Genome Sequence of Selenomonas sputigena ATCC 33150.</title>
        <authorList>
            <person name="Miller D.P."/>
            <person name="Anvari S."/>
            <person name="Polson S.W."/>
            <person name="Macdonald M."/>
            <person name="Mcdowell J.V."/>
        </authorList>
    </citation>
    <scope>NUCLEOTIDE SEQUENCE [LARGE SCALE GENOMIC DNA]</scope>
    <source>
        <strain evidence="1 2">ATCC 33150</strain>
    </source>
</reference>
<evidence type="ECO:0000313" key="2">
    <source>
        <dbReference type="Proteomes" id="UP001559623"/>
    </source>
</evidence>
<accession>A0ABV3X6N1</accession>
<gene>
    <name evidence="1" type="ORF">QCO44_09355</name>
</gene>
<protein>
    <submittedName>
        <fullName evidence="1">Uncharacterized protein</fullName>
    </submittedName>
</protein>
<organism evidence="1 2">
    <name type="scientific">Selenomonas sputigena</name>
    <dbReference type="NCBI Taxonomy" id="69823"/>
    <lineage>
        <taxon>Bacteria</taxon>
        <taxon>Bacillati</taxon>
        <taxon>Bacillota</taxon>
        <taxon>Negativicutes</taxon>
        <taxon>Selenomonadales</taxon>
        <taxon>Selenomonadaceae</taxon>
        <taxon>Selenomonas</taxon>
    </lineage>
</organism>
<dbReference type="EMBL" id="JARVLH010000006">
    <property type="protein sequence ID" value="MEX5285836.1"/>
    <property type="molecule type" value="Genomic_DNA"/>
</dbReference>
<keyword evidence="2" id="KW-1185">Reference proteome</keyword>
<proteinExistence type="predicted"/>
<dbReference type="Proteomes" id="UP001559623">
    <property type="component" value="Unassembled WGS sequence"/>
</dbReference>
<sequence>MREVTVMIEYSYTFNKSDRYTGEYASIEEALAEARQEAELYPEGDKPHLVYIGRYKPFKPVIEAECVLEVLQRDAYDVAGDAAEGWLDNLTLIEIELLGKRLSRVFRRWARRCGHEPNFGGISNIRPYDLRTGREI</sequence>